<dbReference type="AlphaFoldDB" id="A0A6N4QIX4"/>
<comment type="caution">
    <text evidence="1">The sequence shown here is derived from an EMBL/GenBank/DDBJ whole genome shotgun (WGS) entry which is preliminary data.</text>
</comment>
<dbReference type="Proteomes" id="UP000297613">
    <property type="component" value="Unassembled WGS sequence"/>
</dbReference>
<evidence type="ECO:0000313" key="2">
    <source>
        <dbReference type="Proteomes" id="UP000297613"/>
    </source>
</evidence>
<dbReference type="RefSeq" id="WP_135570726.1">
    <property type="nucleotide sequence ID" value="NZ_RQGK01000021.1"/>
</dbReference>
<dbReference type="Pfam" id="PF07600">
    <property type="entry name" value="DUF1564"/>
    <property type="match status" value="1"/>
</dbReference>
<dbReference type="EMBL" id="RQGM01000012">
    <property type="protein sequence ID" value="TGL88117.1"/>
    <property type="molecule type" value="Genomic_DNA"/>
</dbReference>
<name>A0A6N4QIX4_9LEPT</name>
<sequence>MEMLWFSSGEKIESILIEGPLGIDSLLVPYSYWDRLDPQEKKILPHRLTFLLRRYGKYLATKKRLHRKAGKIRYNWGVGGMKKMTIRVNTGAWAVLGALAAAHGVSRCYLFNYMLWLEDNGVGDSIVETLNRGVPSLHGTYRMIWTLNLRENLISRELEFEPNPMTTEYPYYLPTRPT</sequence>
<dbReference type="InterPro" id="IPR011458">
    <property type="entry name" value="DUF1564"/>
</dbReference>
<reference evidence="1 2" key="1">
    <citation type="journal article" date="2019" name="PLoS Negl. Trop. Dis.">
        <title>Revisiting the worldwide diversity of Leptospira species in the environment.</title>
        <authorList>
            <person name="Vincent A.T."/>
            <person name="Schiettekatte O."/>
            <person name="Bourhy P."/>
            <person name="Veyrier F.J."/>
            <person name="Picardeau M."/>
        </authorList>
    </citation>
    <scope>NUCLEOTIDE SEQUENCE [LARGE SCALE GENOMIC DNA]</scope>
    <source>
        <strain evidence="1 2">201702445</strain>
    </source>
</reference>
<evidence type="ECO:0000313" key="1">
    <source>
        <dbReference type="EMBL" id="TGL88117.1"/>
    </source>
</evidence>
<accession>A0A6N4QIX4</accession>
<gene>
    <name evidence="1" type="ORF">EHQ83_04010</name>
</gene>
<organism evidence="1 2">
    <name type="scientific">Leptospira yasudae</name>
    <dbReference type="NCBI Taxonomy" id="2202201"/>
    <lineage>
        <taxon>Bacteria</taxon>
        <taxon>Pseudomonadati</taxon>
        <taxon>Spirochaetota</taxon>
        <taxon>Spirochaetia</taxon>
        <taxon>Leptospirales</taxon>
        <taxon>Leptospiraceae</taxon>
        <taxon>Leptospira</taxon>
    </lineage>
</organism>
<protein>
    <submittedName>
        <fullName evidence="1">DUF1564 domain-containing protein</fullName>
    </submittedName>
</protein>
<proteinExistence type="predicted"/>